<dbReference type="EC" id="2.7.13.3" evidence="3"/>
<evidence type="ECO:0000256" key="9">
    <source>
        <dbReference type="ARBA" id="ARBA00022741"/>
    </source>
</evidence>
<feature type="modified residue" description="Phosphohistidine" evidence="15">
    <location>
        <position position="847"/>
    </location>
</feature>
<dbReference type="STRING" id="1926881.BTJ39_13195"/>
<dbReference type="GO" id="GO:0000155">
    <property type="term" value="F:phosphorelay sensor kinase activity"/>
    <property type="evidence" value="ECO:0007669"/>
    <property type="project" value="InterPro"/>
</dbReference>
<evidence type="ECO:0000256" key="18">
    <source>
        <dbReference type="SAM" id="Phobius"/>
    </source>
</evidence>
<evidence type="ECO:0000259" key="20">
    <source>
        <dbReference type="PROSITE" id="PS50110"/>
    </source>
</evidence>
<dbReference type="SMART" id="SM00388">
    <property type="entry name" value="HisKA"/>
    <property type="match status" value="1"/>
</dbReference>
<dbReference type="Gene3D" id="1.10.287.130">
    <property type="match status" value="1"/>
</dbReference>
<keyword evidence="5" id="KW-0997">Cell inner membrane</keyword>
<dbReference type="InterPro" id="IPR003660">
    <property type="entry name" value="HAMP_dom"/>
</dbReference>
<keyword evidence="10 23" id="KW-0418">Kinase</keyword>
<dbReference type="EMBL" id="MRUL01000008">
    <property type="protein sequence ID" value="OON39601.1"/>
    <property type="molecule type" value="Genomic_DNA"/>
</dbReference>
<dbReference type="InterPro" id="IPR003594">
    <property type="entry name" value="HATPase_dom"/>
</dbReference>
<keyword evidence="12 18" id="KW-1133">Transmembrane helix</keyword>
<dbReference type="Pfam" id="PF01627">
    <property type="entry name" value="Hpt"/>
    <property type="match status" value="1"/>
</dbReference>
<dbReference type="CDD" id="cd00082">
    <property type="entry name" value="HisKA"/>
    <property type="match status" value="1"/>
</dbReference>
<evidence type="ECO:0000256" key="12">
    <source>
        <dbReference type="ARBA" id="ARBA00022989"/>
    </source>
</evidence>
<dbReference type="SUPFAM" id="SSF52172">
    <property type="entry name" value="CheY-like"/>
    <property type="match status" value="1"/>
</dbReference>
<dbReference type="Pfam" id="PF00072">
    <property type="entry name" value="Response_reg"/>
    <property type="match status" value="1"/>
</dbReference>
<dbReference type="InterPro" id="IPR019247">
    <property type="entry name" value="Histidine_kinase_BarA_N"/>
</dbReference>
<dbReference type="PROSITE" id="PS50894">
    <property type="entry name" value="HPT"/>
    <property type="match status" value="1"/>
</dbReference>
<dbReference type="Gene3D" id="1.20.120.160">
    <property type="entry name" value="HPT domain"/>
    <property type="match status" value="1"/>
</dbReference>
<evidence type="ECO:0000256" key="8">
    <source>
        <dbReference type="ARBA" id="ARBA00022692"/>
    </source>
</evidence>
<evidence type="ECO:0000256" key="5">
    <source>
        <dbReference type="ARBA" id="ARBA00022519"/>
    </source>
</evidence>
<dbReference type="InterPro" id="IPR001789">
    <property type="entry name" value="Sig_transdc_resp-reg_receiver"/>
</dbReference>
<name>A0A1S8YKF8_9GAMM</name>
<dbReference type="PROSITE" id="PS50110">
    <property type="entry name" value="RESPONSE_REGULATORY"/>
    <property type="match status" value="1"/>
</dbReference>
<dbReference type="Gene3D" id="3.30.565.10">
    <property type="entry name" value="Histidine kinase-like ATPase, C-terminal domain"/>
    <property type="match status" value="1"/>
</dbReference>
<evidence type="ECO:0000313" key="23">
    <source>
        <dbReference type="EMBL" id="OON39601.1"/>
    </source>
</evidence>
<keyword evidence="11" id="KW-0067">ATP-binding</keyword>
<sequence length="905" mass="101130">MTKYSLRARMMILILAPTLLIGLLLSTFFVVHRYNELRHQLIDAGANIIEPLAVSSEYGMTFHSKESIRQLVSLLHRRHSDIVRAISVFDDKNQLFVTSNYQLAPDLLRLPARSPLPRRLTFERHGNFIILRTPIVSESYYPDESPGEDAKPTGNPLGYVAIELDLQSIRLQQYKEVFISTLLLLFCLSIAILFAYRLMRDVTGPIRRMVNAVDRIRRGQLDSRVEGHMLGELDVLKNGINSMAMSLTAYHEEMQQNIDQATSDLRETLEQMEIQNVELDLAKKRAQEAARIKSEFLANMSHELRTPLNGVIGFTRQTLKTPLNTTQRDYLHTIERSANNLLSIISDVLDFSKLEAGKLMLENIPFPLRNTLDEVMVLMAQSAHDKGLELTLDIHHDVPDNIIGDPLRLQQIIVNLIGNAIKFTERGNIDVRISRRLQDMQRVELEVQVIDSGIGIAEKQQSQLFQAFRQADASISRRHGGTGLGLVITQHLIKEMGGEIGFHSRLNQGSTFWFHINLPLNPNALGDPQPLACVSGKTLAYVEANSNAAEAVLDMLRDTPLSISYSASLNTLKTAPYDTLLLSLPPGRDFSLQQLCELLAIAATRAGSVILALPCPLQIHAEELKNAGAAACLIKPVTLTRLIPVLIESHTRQNEVQNTCTHLPLTVMAVDDNPANLKLIGALLEEQVEHIVLCESGQAAVHQAQLHQPDIILMDIQMPDIDGIRASEMIRALPGYQNTPIVAVTAHALDGEREELMAAGMSDYLAKPIDELKLRQLLAHYAPGTLPPEAENSASLDWQLALRQAANKPDLARDLLRMLLEFLPEVRRKVDDFMAQNNIDGLRDIIHKLHGSASYSGVPRLKTLCQQIERSLRTEGAIEAIEPELFELLDEMENVARLAAARLKR</sequence>
<dbReference type="PANTHER" id="PTHR45339:SF1">
    <property type="entry name" value="HYBRID SIGNAL TRANSDUCTION HISTIDINE KINASE J"/>
    <property type="match status" value="1"/>
</dbReference>
<feature type="domain" description="HAMP" evidence="21">
    <location>
        <begin position="200"/>
        <end position="252"/>
    </location>
</feature>
<dbReference type="SUPFAM" id="SSF158472">
    <property type="entry name" value="HAMP domain-like"/>
    <property type="match status" value="1"/>
</dbReference>
<organism evidence="23 24">
    <name type="scientific">Izhakiella australiensis</name>
    <dbReference type="NCBI Taxonomy" id="1926881"/>
    <lineage>
        <taxon>Bacteria</taxon>
        <taxon>Pseudomonadati</taxon>
        <taxon>Pseudomonadota</taxon>
        <taxon>Gammaproteobacteria</taxon>
        <taxon>Enterobacterales</taxon>
        <taxon>Erwiniaceae</taxon>
        <taxon>Izhakiella</taxon>
    </lineage>
</organism>
<dbReference type="SMART" id="SM00304">
    <property type="entry name" value="HAMP"/>
    <property type="match status" value="1"/>
</dbReference>
<dbReference type="Proteomes" id="UP000190667">
    <property type="component" value="Unassembled WGS sequence"/>
</dbReference>
<feature type="domain" description="Histidine kinase" evidence="19">
    <location>
        <begin position="299"/>
        <end position="520"/>
    </location>
</feature>
<feature type="domain" description="Response regulatory" evidence="20">
    <location>
        <begin position="666"/>
        <end position="782"/>
    </location>
</feature>
<dbReference type="Pfam" id="PF02518">
    <property type="entry name" value="HATPase_c"/>
    <property type="match status" value="1"/>
</dbReference>
<evidence type="ECO:0000313" key="24">
    <source>
        <dbReference type="Proteomes" id="UP000190667"/>
    </source>
</evidence>
<evidence type="ECO:0000256" key="4">
    <source>
        <dbReference type="ARBA" id="ARBA00022475"/>
    </source>
</evidence>
<keyword evidence="6 16" id="KW-0597">Phosphoprotein</keyword>
<evidence type="ECO:0000256" key="11">
    <source>
        <dbReference type="ARBA" id="ARBA00022840"/>
    </source>
</evidence>
<dbReference type="CDD" id="cd17546">
    <property type="entry name" value="REC_hyHK_CKI1_RcsC-like"/>
    <property type="match status" value="1"/>
</dbReference>
<gene>
    <name evidence="23" type="ORF">BTJ39_13195</name>
</gene>
<dbReference type="SUPFAM" id="SSF55874">
    <property type="entry name" value="ATPase domain of HSP90 chaperone/DNA topoisomerase II/histidine kinase"/>
    <property type="match status" value="1"/>
</dbReference>
<evidence type="ECO:0000256" key="17">
    <source>
        <dbReference type="SAM" id="Coils"/>
    </source>
</evidence>
<evidence type="ECO:0000259" key="21">
    <source>
        <dbReference type="PROSITE" id="PS50885"/>
    </source>
</evidence>
<keyword evidence="17" id="KW-0175">Coiled coil</keyword>
<dbReference type="Pfam" id="PF00672">
    <property type="entry name" value="HAMP"/>
    <property type="match status" value="1"/>
</dbReference>
<dbReference type="InterPro" id="IPR011006">
    <property type="entry name" value="CheY-like_superfamily"/>
</dbReference>
<keyword evidence="8 18" id="KW-0812">Transmembrane</keyword>
<feature type="modified residue" description="4-aspartylphosphate" evidence="16">
    <location>
        <position position="715"/>
    </location>
</feature>
<dbReference type="PROSITE" id="PS50109">
    <property type="entry name" value="HIS_KIN"/>
    <property type="match status" value="1"/>
</dbReference>
<reference evidence="23 24" key="1">
    <citation type="submission" date="2016-12" db="EMBL/GenBank/DDBJ databases">
        <title>Izhakiella australiana sp. nov. of genus Izhakiella isolated from Australian desert.</title>
        <authorList>
            <person name="Ji M."/>
        </authorList>
    </citation>
    <scope>NUCLEOTIDE SEQUENCE [LARGE SCALE GENOMIC DNA]</scope>
    <source>
        <strain evidence="23 24">D4N98</strain>
    </source>
</reference>
<proteinExistence type="predicted"/>
<dbReference type="NCBIfam" id="NF008318">
    <property type="entry name" value="PRK11107.1"/>
    <property type="match status" value="1"/>
</dbReference>
<dbReference type="Pfam" id="PF00512">
    <property type="entry name" value="HisKA"/>
    <property type="match status" value="1"/>
</dbReference>
<keyword evidence="4" id="KW-1003">Cell membrane</keyword>
<dbReference type="AlphaFoldDB" id="A0A1S8YKF8"/>
<dbReference type="CDD" id="cd16922">
    <property type="entry name" value="HATPase_EvgS-ArcB-TorS-like"/>
    <property type="match status" value="1"/>
</dbReference>
<evidence type="ECO:0000256" key="16">
    <source>
        <dbReference type="PROSITE-ProRule" id="PRU00169"/>
    </source>
</evidence>
<dbReference type="SMART" id="SM00387">
    <property type="entry name" value="HATPase_c"/>
    <property type="match status" value="1"/>
</dbReference>
<dbReference type="PROSITE" id="PS50885">
    <property type="entry name" value="HAMP"/>
    <property type="match status" value="1"/>
</dbReference>
<dbReference type="InterPro" id="IPR003661">
    <property type="entry name" value="HisK_dim/P_dom"/>
</dbReference>
<feature type="domain" description="HPt" evidence="22">
    <location>
        <begin position="808"/>
        <end position="905"/>
    </location>
</feature>
<evidence type="ECO:0000256" key="6">
    <source>
        <dbReference type="ARBA" id="ARBA00022553"/>
    </source>
</evidence>
<evidence type="ECO:0000256" key="2">
    <source>
        <dbReference type="ARBA" id="ARBA00004429"/>
    </source>
</evidence>
<dbReference type="Pfam" id="PF09984">
    <property type="entry name" value="sCache_4"/>
    <property type="match status" value="1"/>
</dbReference>
<keyword evidence="7" id="KW-0808">Transferase</keyword>
<dbReference type="PANTHER" id="PTHR45339">
    <property type="entry name" value="HYBRID SIGNAL TRANSDUCTION HISTIDINE KINASE J"/>
    <property type="match status" value="1"/>
</dbReference>
<evidence type="ECO:0000256" key="3">
    <source>
        <dbReference type="ARBA" id="ARBA00012438"/>
    </source>
</evidence>
<feature type="transmembrane region" description="Helical" evidence="18">
    <location>
        <begin position="12"/>
        <end position="31"/>
    </location>
</feature>
<evidence type="ECO:0000256" key="15">
    <source>
        <dbReference type="PROSITE-ProRule" id="PRU00110"/>
    </source>
</evidence>
<comment type="catalytic activity">
    <reaction evidence="1">
        <text>ATP + protein L-histidine = ADP + protein N-phospho-L-histidine.</text>
        <dbReference type="EC" id="2.7.13.3"/>
    </reaction>
</comment>
<dbReference type="CDD" id="cd00088">
    <property type="entry name" value="HPT"/>
    <property type="match status" value="1"/>
</dbReference>
<dbReference type="InterPro" id="IPR008207">
    <property type="entry name" value="Sig_transdc_His_kin_Hpt_dom"/>
</dbReference>
<dbReference type="OrthoDB" id="9770795at2"/>
<evidence type="ECO:0000256" key="7">
    <source>
        <dbReference type="ARBA" id="ARBA00022679"/>
    </source>
</evidence>
<dbReference type="InterPro" id="IPR036097">
    <property type="entry name" value="HisK_dim/P_sf"/>
</dbReference>
<evidence type="ECO:0000256" key="14">
    <source>
        <dbReference type="ARBA" id="ARBA00023136"/>
    </source>
</evidence>
<dbReference type="Gene3D" id="3.40.50.2300">
    <property type="match status" value="1"/>
</dbReference>
<dbReference type="PRINTS" id="PR00344">
    <property type="entry name" value="BCTRLSENSOR"/>
</dbReference>
<dbReference type="InterPro" id="IPR036890">
    <property type="entry name" value="HATPase_C_sf"/>
</dbReference>
<feature type="transmembrane region" description="Helical" evidence="18">
    <location>
        <begin position="177"/>
        <end position="199"/>
    </location>
</feature>
<keyword evidence="24" id="KW-1185">Reference proteome</keyword>
<evidence type="ECO:0000256" key="13">
    <source>
        <dbReference type="ARBA" id="ARBA00023012"/>
    </source>
</evidence>
<dbReference type="SMART" id="SM00073">
    <property type="entry name" value="HPT"/>
    <property type="match status" value="1"/>
</dbReference>
<evidence type="ECO:0000256" key="10">
    <source>
        <dbReference type="ARBA" id="ARBA00022777"/>
    </source>
</evidence>
<dbReference type="InterPro" id="IPR005467">
    <property type="entry name" value="His_kinase_dom"/>
</dbReference>
<dbReference type="SMART" id="SM00448">
    <property type="entry name" value="REC"/>
    <property type="match status" value="1"/>
</dbReference>
<comment type="caution">
    <text evidence="23">The sequence shown here is derived from an EMBL/GenBank/DDBJ whole genome shotgun (WGS) entry which is preliminary data.</text>
</comment>
<feature type="coiled-coil region" evidence="17">
    <location>
        <begin position="251"/>
        <end position="289"/>
    </location>
</feature>
<keyword evidence="13" id="KW-0902">Two-component regulatory system</keyword>
<dbReference type="InterPro" id="IPR036641">
    <property type="entry name" value="HPT_dom_sf"/>
</dbReference>
<dbReference type="Gene3D" id="6.10.340.10">
    <property type="match status" value="1"/>
</dbReference>
<protein>
    <recommendedName>
        <fullName evidence="3">histidine kinase</fullName>
        <ecNumber evidence="3">2.7.13.3</ecNumber>
    </recommendedName>
</protein>
<evidence type="ECO:0000259" key="19">
    <source>
        <dbReference type="PROSITE" id="PS50109"/>
    </source>
</evidence>
<evidence type="ECO:0000259" key="22">
    <source>
        <dbReference type="PROSITE" id="PS50894"/>
    </source>
</evidence>
<keyword evidence="9" id="KW-0547">Nucleotide-binding</keyword>
<keyword evidence="14 18" id="KW-0472">Membrane</keyword>
<evidence type="ECO:0000256" key="1">
    <source>
        <dbReference type="ARBA" id="ARBA00000085"/>
    </source>
</evidence>
<dbReference type="SUPFAM" id="SSF47384">
    <property type="entry name" value="Homodimeric domain of signal transducing histidine kinase"/>
    <property type="match status" value="1"/>
</dbReference>
<dbReference type="RefSeq" id="WP_078003166.1">
    <property type="nucleotide sequence ID" value="NZ_MRUL01000008.1"/>
</dbReference>
<dbReference type="SUPFAM" id="SSF47226">
    <property type="entry name" value="Histidine-containing phosphotransfer domain, HPT domain"/>
    <property type="match status" value="1"/>
</dbReference>
<dbReference type="FunFam" id="1.10.287.130:FF:000003">
    <property type="entry name" value="Histidine kinase"/>
    <property type="match status" value="1"/>
</dbReference>
<dbReference type="GO" id="GO:0005886">
    <property type="term" value="C:plasma membrane"/>
    <property type="evidence" value="ECO:0007669"/>
    <property type="project" value="UniProtKB-SubCell"/>
</dbReference>
<dbReference type="InterPro" id="IPR004358">
    <property type="entry name" value="Sig_transdc_His_kin-like_C"/>
</dbReference>
<comment type="subcellular location">
    <subcellularLocation>
        <location evidence="2">Cell inner membrane</location>
        <topology evidence="2">Multi-pass membrane protein</topology>
    </subcellularLocation>
</comment>
<accession>A0A1S8YKF8</accession>
<dbReference type="FunFam" id="3.30.565.10:FF:000010">
    <property type="entry name" value="Sensor histidine kinase RcsC"/>
    <property type="match status" value="1"/>
</dbReference>
<dbReference type="GO" id="GO:0005524">
    <property type="term" value="F:ATP binding"/>
    <property type="evidence" value="ECO:0007669"/>
    <property type="project" value="UniProtKB-KW"/>
</dbReference>
<dbReference type="CDD" id="cd06225">
    <property type="entry name" value="HAMP"/>
    <property type="match status" value="1"/>
</dbReference>